<dbReference type="OrthoDB" id="1799076at2"/>
<dbReference type="NCBIfam" id="TIGR03090">
    <property type="entry name" value="SASP_tlp"/>
    <property type="match status" value="1"/>
</dbReference>
<name>A0A167DWA1_9BACL</name>
<dbReference type="InterPro" id="IPR017524">
    <property type="entry name" value="SASP_thioredoxin-like"/>
</dbReference>
<comment type="caution">
    <text evidence="2">The sequence shown here is derived from an EMBL/GenBank/DDBJ whole genome shotgun (WGS) entry which is preliminary data.</text>
</comment>
<proteinExistence type="inferred from homology"/>
<organism evidence="2 3">
    <name type="scientific">Paenibacillus crassostreae</name>
    <dbReference type="NCBI Taxonomy" id="1763538"/>
    <lineage>
        <taxon>Bacteria</taxon>
        <taxon>Bacillati</taxon>
        <taxon>Bacillota</taxon>
        <taxon>Bacilli</taxon>
        <taxon>Bacillales</taxon>
        <taxon>Paenibacillaceae</taxon>
        <taxon>Paenibacillus</taxon>
    </lineage>
</organism>
<keyword evidence="3" id="KW-1185">Reference proteome</keyword>
<dbReference type="EMBL" id="LSFN01000014">
    <property type="protein sequence ID" value="OAB74852.1"/>
    <property type="molecule type" value="Genomic_DNA"/>
</dbReference>
<gene>
    <name evidence="2" type="ORF">PNBC_12565</name>
</gene>
<dbReference type="RefSeq" id="WP_068658572.1">
    <property type="nucleotide sequence ID" value="NZ_CP017770.1"/>
</dbReference>
<feature type="compositionally biased region" description="Basic and acidic residues" evidence="1">
    <location>
        <begin position="41"/>
        <end position="69"/>
    </location>
</feature>
<evidence type="ECO:0000313" key="2">
    <source>
        <dbReference type="EMBL" id="OAB74852.1"/>
    </source>
</evidence>
<sequence length="75" mass="8774">MAKPDDRSDNVEKLQESVQNTIGNFREAEDYLNEFGDEIPVEERNTIEDKNERRKESIRGFRSEIKDEAQGSQNQ</sequence>
<dbReference type="STRING" id="1763538.LPB68_01390"/>
<accession>A0A167DWA1</accession>
<protein>
    <submittedName>
        <fullName evidence="2">Small, acid-soluble spore protein Tlp</fullName>
    </submittedName>
</protein>
<feature type="region of interest" description="Disordered" evidence="1">
    <location>
        <begin position="41"/>
        <end position="75"/>
    </location>
</feature>
<dbReference type="HAMAP" id="MF_01506">
    <property type="entry name" value="Tlp"/>
    <property type="match status" value="1"/>
</dbReference>
<dbReference type="KEGG" id="pcx:LPB68_01390"/>
<reference evidence="2 3" key="1">
    <citation type="submission" date="2016-02" db="EMBL/GenBank/DDBJ databases">
        <title>Paenibacillus sp. LPB0068, isolated from Crassostrea gigas.</title>
        <authorList>
            <person name="Shin S.-K."/>
            <person name="Yi H."/>
        </authorList>
    </citation>
    <scope>NUCLEOTIDE SEQUENCE [LARGE SCALE GENOMIC DNA]</scope>
    <source>
        <strain evidence="2 3">LPB0068</strain>
    </source>
</reference>
<evidence type="ECO:0000313" key="3">
    <source>
        <dbReference type="Proteomes" id="UP000077134"/>
    </source>
</evidence>
<dbReference type="Pfam" id="PF19824">
    <property type="entry name" value="Tlp"/>
    <property type="match status" value="1"/>
</dbReference>
<dbReference type="Proteomes" id="UP000077134">
    <property type="component" value="Unassembled WGS sequence"/>
</dbReference>
<evidence type="ECO:0000256" key="1">
    <source>
        <dbReference type="SAM" id="MobiDB-lite"/>
    </source>
</evidence>
<dbReference type="AlphaFoldDB" id="A0A167DWA1"/>